<dbReference type="InterPro" id="IPR036034">
    <property type="entry name" value="PDZ_sf"/>
</dbReference>
<dbReference type="InterPro" id="IPR001478">
    <property type="entry name" value="PDZ"/>
</dbReference>
<dbReference type="MEROPS" id="S41.004"/>
<keyword evidence="4" id="KW-0720">Serine protease</keyword>
<gene>
    <name evidence="7" type="ordered locus">Dtox_2414</name>
</gene>
<dbReference type="InterPro" id="IPR055210">
    <property type="entry name" value="CtpA/B_N"/>
</dbReference>
<dbReference type="Gene3D" id="2.30.42.10">
    <property type="match status" value="1"/>
</dbReference>
<dbReference type="GO" id="GO:0006508">
    <property type="term" value="P:proteolysis"/>
    <property type="evidence" value="ECO:0007669"/>
    <property type="project" value="UniProtKB-KW"/>
</dbReference>
<dbReference type="Gene3D" id="3.30.457.10">
    <property type="entry name" value="Copper amine oxidase-like, N-terminal domain"/>
    <property type="match status" value="1"/>
</dbReference>
<keyword evidence="3 7" id="KW-0378">Hydrolase</keyword>
<sequence length="494" mass="54432">MRKNFILAIVVLMCLSLGQPAWAINNVSDRTALKVLQFEEILQYVYDEHLDKPEMDALINGAINGMLNSLNDPYSEYLTRENIDDLEQFLNGDFVGIGIILDFKDDLVYIKDVIDDSPAFKAGIKKDDIILEVDGEDITGLPIADVIRLTRGPKGSEVALELLRENKRINLTIQRVLINLPTVEYKILQGNTGYVALESFGSETAKEFSIAINSLKASGMQSLILDLRENTGGRLDAAADISGHFIEKGKPIVKMVDRNGKEDTVLSDGKAELKDIPVVILTDELTASASEVLAGALQDYKIAVLLGDRTFGKGVVQDLIPLETGGALKLTISKYLTPSGNDLNLIGIKPDRSVLTSSLLIPLARQLLNPPNSRYVEFNLGEHKVSVNGEVIENPAVPFISNSEVYVPLRFALEALFYEVSWYSENSKSGIRISGYNDNLVLFPNGIIARLNDQEINLTSRVIMKEGVSFIPVKVLEVLNISQTVNNGKIRLEN</sequence>
<dbReference type="InterPro" id="IPR036582">
    <property type="entry name" value="Mao_N_sf"/>
</dbReference>
<keyword evidence="2 7" id="KW-0645">Protease</keyword>
<evidence type="ECO:0000256" key="3">
    <source>
        <dbReference type="ARBA" id="ARBA00022801"/>
    </source>
</evidence>
<feature type="signal peptide" evidence="5">
    <location>
        <begin position="1"/>
        <end position="23"/>
    </location>
</feature>
<feature type="domain" description="PDZ" evidence="6">
    <location>
        <begin position="83"/>
        <end position="151"/>
    </location>
</feature>
<dbReference type="Pfam" id="PF03572">
    <property type="entry name" value="Peptidase_S41"/>
    <property type="match status" value="1"/>
</dbReference>
<dbReference type="InterPro" id="IPR005151">
    <property type="entry name" value="Tail-specific_protease"/>
</dbReference>
<dbReference type="SUPFAM" id="SSF55383">
    <property type="entry name" value="Copper amine oxidase, domain N"/>
    <property type="match status" value="1"/>
</dbReference>
<dbReference type="HOGENOM" id="CLU_017295_3_1_9"/>
<accession>C8W0H0</accession>
<dbReference type="GO" id="GO:0004252">
    <property type="term" value="F:serine-type endopeptidase activity"/>
    <property type="evidence" value="ECO:0007669"/>
    <property type="project" value="UniProtKB-EC"/>
</dbReference>
<name>C8W0H0_DESAS</name>
<dbReference type="NCBIfam" id="TIGR00225">
    <property type="entry name" value="prc"/>
    <property type="match status" value="1"/>
</dbReference>
<reference evidence="7 8" key="1">
    <citation type="journal article" date="2009" name="Stand. Genomic Sci.">
        <title>Complete genome sequence of Desulfotomaculum acetoxidans type strain (5575).</title>
        <authorList>
            <person name="Spring S."/>
            <person name="Lapidus A."/>
            <person name="Schroder M."/>
            <person name="Gleim D."/>
            <person name="Sims D."/>
            <person name="Meincke L."/>
            <person name="Glavina Del Rio T."/>
            <person name="Tice H."/>
            <person name="Copeland A."/>
            <person name="Cheng J.F."/>
            <person name="Lucas S."/>
            <person name="Chen F."/>
            <person name="Nolan M."/>
            <person name="Bruce D."/>
            <person name="Goodwin L."/>
            <person name="Pitluck S."/>
            <person name="Ivanova N."/>
            <person name="Mavromatis K."/>
            <person name="Mikhailova N."/>
            <person name="Pati A."/>
            <person name="Chen A."/>
            <person name="Palaniappan K."/>
            <person name="Land M."/>
            <person name="Hauser L."/>
            <person name="Chang Y.J."/>
            <person name="Jeffries C.D."/>
            <person name="Chain P."/>
            <person name="Saunders E."/>
            <person name="Brettin T."/>
            <person name="Detter J.C."/>
            <person name="Goker M."/>
            <person name="Bristow J."/>
            <person name="Eisen J.A."/>
            <person name="Markowitz V."/>
            <person name="Hugenholtz P."/>
            <person name="Kyrpides N.C."/>
            <person name="Klenk H.P."/>
            <person name="Han C."/>
        </authorList>
    </citation>
    <scope>NUCLEOTIDE SEQUENCE [LARGE SCALE GENOMIC DNA]</scope>
    <source>
        <strain evidence="8">ATCC 49208 / DSM 771 / VKM B-1644</strain>
    </source>
</reference>
<dbReference type="PANTHER" id="PTHR32060:SF30">
    <property type="entry name" value="CARBOXY-TERMINAL PROCESSING PROTEASE CTPA"/>
    <property type="match status" value="1"/>
</dbReference>
<dbReference type="PROSITE" id="PS50106">
    <property type="entry name" value="PDZ"/>
    <property type="match status" value="1"/>
</dbReference>
<evidence type="ECO:0000256" key="1">
    <source>
        <dbReference type="ARBA" id="ARBA00009179"/>
    </source>
</evidence>
<organism evidence="7 8">
    <name type="scientific">Desulfofarcimen acetoxidans (strain ATCC 49208 / DSM 771 / KCTC 5769 / VKM B-1644 / 5575)</name>
    <name type="common">Desulfotomaculum acetoxidans</name>
    <dbReference type="NCBI Taxonomy" id="485916"/>
    <lineage>
        <taxon>Bacteria</taxon>
        <taxon>Bacillati</taxon>
        <taxon>Bacillota</taxon>
        <taxon>Clostridia</taxon>
        <taxon>Eubacteriales</taxon>
        <taxon>Peptococcaceae</taxon>
        <taxon>Desulfofarcimen</taxon>
    </lineage>
</organism>
<dbReference type="EMBL" id="CP001720">
    <property type="protein sequence ID" value="ACV63225.1"/>
    <property type="molecule type" value="Genomic_DNA"/>
</dbReference>
<dbReference type="Proteomes" id="UP000002217">
    <property type="component" value="Chromosome"/>
</dbReference>
<dbReference type="RefSeq" id="WP_015757926.1">
    <property type="nucleotide sequence ID" value="NC_013216.1"/>
</dbReference>
<proteinExistence type="inferred from homology"/>
<dbReference type="Gene3D" id="3.90.226.10">
    <property type="entry name" value="2-enoyl-CoA Hydratase, Chain A, domain 1"/>
    <property type="match status" value="1"/>
</dbReference>
<keyword evidence="8" id="KW-1185">Reference proteome</keyword>
<dbReference type="OrthoDB" id="9812068at2"/>
<dbReference type="SMART" id="SM00245">
    <property type="entry name" value="TSPc"/>
    <property type="match status" value="1"/>
</dbReference>
<dbReference type="STRING" id="485916.Dtox_2414"/>
<dbReference type="CDD" id="cd06782">
    <property type="entry name" value="cpPDZ_CPP-like"/>
    <property type="match status" value="1"/>
</dbReference>
<dbReference type="CDD" id="cd07560">
    <property type="entry name" value="Peptidase_S41_CPP"/>
    <property type="match status" value="1"/>
</dbReference>
<evidence type="ECO:0000256" key="4">
    <source>
        <dbReference type="ARBA" id="ARBA00022825"/>
    </source>
</evidence>
<dbReference type="Pfam" id="PF22694">
    <property type="entry name" value="CtpB_N-like"/>
    <property type="match status" value="1"/>
</dbReference>
<dbReference type="EC" id="3.4.21.102" evidence="7"/>
<comment type="similarity">
    <text evidence="1">Belongs to the peptidase S41A family.</text>
</comment>
<dbReference type="Gene3D" id="3.30.750.44">
    <property type="match status" value="1"/>
</dbReference>
<dbReference type="GO" id="GO:0007165">
    <property type="term" value="P:signal transduction"/>
    <property type="evidence" value="ECO:0007669"/>
    <property type="project" value="TreeGrafter"/>
</dbReference>
<evidence type="ECO:0000313" key="8">
    <source>
        <dbReference type="Proteomes" id="UP000002217"/>
    </source>
</evidence>
<dbReference type="InterPro" id="IPR041489">
    <property type="entry name" value="PDZ_6"/>
</dbReference>
<dbReference type="Pfam" id="PF17820">
    <property type="entry name" value="PDZ_6"/>
    <property type="match status" value="1"/>
</dbReference>
<evidence type="ECO:0000313" key="7">
    <source>
        <dbReference type="EMBL" id="ACV63225.1"/>
    </source>
</evidence>
<feature type="chain" id="PRO_5002993311" evidence="5">
    <location>
        <begin position="24"/>
        <end position="494"/>
    </location>
</feature>
<dbReference type="PANTHER" id="PTHR32060">
    <property type="entry name" value="TAIL-SPECIFIC PROTEASE"/>
    <property type="match status" value="1"/>
</dbReference>
<evidence type="ECO:0000259" key="6">
    <source>
        <dbReference type="PROSITE" id="PS50106"/>
    </source>
</evidence>
<dbReference type="SUPFAM" id="SSF52096">
    <property type="entry name" value="ClpP/crotonase"/>
    <property type="match status" value="1"/>
</dbReference>
<dbReference type="GO" id="GO:0030288">
    <property type="term" value="C:outer membrane-bounded periplasmic space"/>
    <property type="evidence" value="ECO:0007669"/>
    <property type="project" value="TreeGrafter"/>
</dbReference>
<evidence type="ECO:0000256" key="2">
    <source>
        <dbReference type="ARBA" id="ARBA00022670"/>
    </source>
</evidence>
<evidence type="ECO:0000256" key="5">
    <source>
        <dbReference type="SAM" id="SignalP"/>
    </source>
</evidence>
<dbReference type="KEGG" id="dae:Dtox_2414"/>
<dbReference type="eggNOG" id="COG0793">
    <property type="taxonomic scope" value="Bacteria"/>
</dbReference>
<keyword evidence="5" id="KW-0732">Signal</keyword>
<dbReference type="AlphaFoldDB" id="C8W0H0"/>
<dbReference type="SMART" id="SM00228">
    <property type="entry name" value="PDZ"/>
    <property type="match status" value="1"/>
</dbReference>
<dbReference type="Pfam" id="PF07833">
    <property type="entry name" value="Cu_amine_oxidN1"/>
    <property type="match status" value="1"/>
</dbReference>
<dbReference type="InterPro" id="IPR012854">
    <property type="entry name" value="Cu_amine_oxidase-like_N"/>
</dbReference>
<dbReference type="InterPro" id="IPR004447">
    <property type="entry name" value="Peptidase_S41A"/>
</dbReference>
<dbReference type="SUPFAM" id="SSF50156">
    <property type="entry name" value="PDZ domain-like"/>
    <property type="match status" value="1"/>
</dbReference>
<protein>
    <submittedName>
        <fullName evidence="7">Carboxyl-terminal protease</fullName>
        <ecNumber evidence="7">3.4.21.102</ecNumber>
    </submittedName>
</protein>
<dbReference type="InterPro" id="IPR029045">
    <property type="entry name" value="ClpP/crotonase-like_dom_sf"/>
</dbReference>